<evidence type="ECO:0000313" key="1">
    <source>
        <dbReference type="EMBL" id="OAQ28543.1"/>
    </source>
</evidence>
<proteinExistence type="predicted"/>
<protein>
    <submittedName>
        <fullName evidence="1">Uncharacterized protein</fullName>
    </submittedName>
</protein>
<reference evidence="1 2" key="1">
    <citation type="submission" date="2016-05" db="EMBL/GenBank/DDBJ databases">
        <title>Genome sequencing reveals origins of a unique bacterial endosymbiosis in the earliest lineages of terrestrial Fungi.</title>
        <authorList>
            <consortium name="DOE Joint Genome Institute"/>
            <person name="Uehling J."/>
            <person name="Gryganskyi A."/>
            <person name="Hameed K."/>
            <person name="Tschaplinski T."/>
            <person name="Misztal P."/>
            <person name="Wu S."/>
            <person name="Desiro A."/>
            <person name="Vande Pol N."/>
            <person name="Du Z.-Y."/>
            <person name="Zienkiewicz A."/>
            <person name="Zienkiewicz K."/>
            <person name="Morin E."/>
            <person name="Tisserant E."/>
            <person name="Splivallo R."/>
            <person name="Hainaut M."/>
            <person name="Henrissat B."/>
            <person name="Ohm R."/>
            <person name="Kuo A."/>
            <person name="Yan J."/>
            <person name="Lipzen A."/>
            <person name="Nolan M."/>
            <person name="Labutti K."/>
            <person name="Barry K."/>
            <person name="Goldstein A."/>
            <person name="Labbe J."/>
            <person name="Schadt C."/>
            <person name="Tuskan G."/>
            <person name="Grigoriev I."/>
            <person name="Martin F."/>
            <person name="Vilgalys R."/>
            <person name="Bonito G."/>
        </authorList>
    </citation>
    <scope>NUCLEOTIDE SEQUENCE [LARGE SCALE GENOMIC DNA]</scope>
    <source>
        <strain evidence="1 2">AG-77</strain>
    </source>
</reference>
<name>A0A197JU87_9FUNG</name>
<keyword evidence="2" id="KW-1185">Reference proteome</keyword>
<gene>
    <name evidence="1" type="ORF">K457DRAFT_138640</name>
</gene>
<accession>A0A197JU87</accession>
<dbReference type="Proteomes" id="UP000078512">
    <property type="component" value="Unassembled WGS sequence"/>
</dbReference>
<dbReference type="AlphaFoldDB" id="A0A197JU87"/>
<evidence type="ECO:0000313" key="2">
    <source>
        <dbReference type="Proteomes" id="UP000078512"/>
    </source>
</evidence>
<organism evidence="1 2">
    <name type="scientific">Linnemannia elongata AG-77</name>
    <dbReference type="NCBI Taxonomy" id="1314771"/>
    <lineage>
        <taxon>Eukaryota</taxon>
        <taxon>Fungi</taxon>
        <taxon>Fungi incertae sedis</taxon>
        <taxon>Mucoromycota</taxon>
        <taxon>Mortierellomycotina</taxon>
        <taxon>Mortierellomycetes</taxon>
        <taxon>Mortierellales</taxon>
        <taxon>Mortierellaceae</taxon>
        <taxon>Linnemannia</taxon>
    </lineage>
</organism>
<sequence>MDKFKEVSLVCPSALPVAYKLPCARLAFFLFSFHPLNAYTTPNWISRNDIASLHTHSWHSDIRRLVRGTRKGAKSMVWNNTNSSHPRLTKMHRATTMLCAPPCRESGDKKHWTFNREKK</sequence>
<dbReference type="EMBL" id="KV442047">
    <property type="protein sequence ID" value="OAQ28543.1"/>
    <property type="molecule type" value="Genomic_DNA"/>
</dbReference>